<evidence type="ECO:0000313" key="4">
    <source>
        <dbReference type="EMBL" id="GAA2126494.1"/>
    </source>
</evidence>
<dbReference type="PANTHER" id="PTHR43156:SF2">
    <property type="entry name" value="STAGE II SPORULATION PROTEIN E"/>
    <property type="match status" value="1"/>
</dbReference>
<protein>
    <submittedName>
        <fullName evidence="4">PP2C family protein-serine/threonine phosphatase</fullName>
    </submittedName>
</protein>
<dbReference type="Gene3D" id="3.60.40.10">
    <property type="entry name" value="PPM-type phosphatase domain"/>
    <property type="match status" value="1"/>
</dbReference>
<dbReference type="SUPFAM" id="SSF81606">
    <property type="entry name" value="PP2C-like"/>
    <property type="match status" value="1"/>
</dbReference>
<keyword evidence="2" id="KW-0812">Transmembrane</keyword>
<keyword evidence="1" id="KW-0378">Hydrolase</keyword>
<evidence type="ECO:0000313" key="5">
    <source>
        <dbReference type="Proteomes" id="UP001500897"/>
    </source>
</evidence>
<feature type="domain" description="PPM-type phosphatase" evidence="3">
    <location>
        <begin position="116"/>
        <end position="332"/>
    </location>
</feature>
<dbReference type="Pfam" id="PF07228">
    <property type="entry name" value="SpoIIE"/>
    <property type="match status" value="1"/>
</dbReference>
<name>A0ABN2YGV1_9ACTN</name>
<comment type="caution">
    <text evidence="4">The sequence shown here is derived from an EMBL/GenBank/DDBJ whole genome shotgun (WGS) entry which is preliminary data.</text>
</comment>
<proteinExistence type="predicted"/>
<keyword evidence="2" id="KW-1133">Transmembrane helix</keyword>
<accession>A0ABN2YGV1</accession>
<organism evidence="4 5">
    <name type="scientific">Kitasatospora saccharophila</name>
    <dbReference type="NCBI Taxonomy" id="407973"/>
    <lineage>
        <taxon>Bacteria</taxon>
        <taxon>Bacillati</taxon>
        <taxon>Actinomycetota</taxon>
        <taxon>Actinomycetes</taxon>
        <taxon>Kitasatosporales</taxon>
        <taxon>Streptomycetaceae</taxon>
        <taxon>Kitasatospora</taxon>
    </lineage>
</organism>
<dbReference type="Proteomes" id="UP001500897">
    <property type="component" value="Unassembled WGS sequence"/>
</dbReference>
<keyword evidence="5" id="KW-1185">Reference proteome</keyword>
<dbReference type="RefSeq" id="WP_344559561.1">
    <property type="nucleotide sequence ID" value="NZ_BAAANS010000123.1"/>
</dbReference>
<sequence>MLGVAVVDALTGSAYNLLPVYAAGPAIAAARGTIRNVVAMGAVAILLCLLFAAKAHRFGALRMYVALVAIVYVTLGAVYAARCRQKTESRLLDVQEVAKTLEDVLFVPLPPAIGPVRLGASYVSASRATRVGGDLYEAVASPFGVRLVIADVQGKGLQTVRCAAVVLAAFREAGHEIEDLADIGRRIEAALDRRTDGQRFVTGILAQISPAGHFLMLNHGHPPPLLLTHDGEISSVEADETIPPFGLSALAAPVQDSVTRLTLHAGDRLLFYTDGLSEARNGEGRFYPVIERVGPLLRGGSPKESLARVRADAADFTGTQPEDDSALLLVEFTGGQAVPRDQVLGEGAA</sequence>
<dbReference type="SMART" id="SM00331">
    <property type="entry name" value="PP2C_SIG"/>
    <property type="match status" value="1"/>
</dbReference>
<evidence type="ECO:0000259" key="3">
    <source>
        <dbReference type="SMART" id="SM00331"/>
    </source>
</evidence>
<dbReference type="InterPro" id="IPR052016">
    <property type="entry name" value="Bact_Sigma-Reg"/>
</dbReference>
<dbReference type="PANTHER" id="PTHR43156">
    <property type="entry name" value="STAGE II SPORULATION PROTEIN E-RELATED"/>
    <property type="match status" value="1"/>
</dbReference>
<dbReference type="InterPro" id="IPR001932">
    <property type="entry name" value="PPM-type_phosphatase-like_dom"/>
</dbReference>
<feature type="transmembrane region" description="Helical" evidence="2">
    <location>
        <begin position="61"/>
        <end position="81"/>
    </location>
</feature>
<evidence type="ECO:0000256" key="1">
    <source>
        <dbReference type="ARBA" id="ARBA00022801"/>
    </source>
</evidence>
<dbReference type="EMBL" id="BAAANS010000123">
    <property type="protein sequence ID" value="GAA2126494.1"/>
    <property type="molecule type" value="Genomic_DNA"/>
</dbReference>
<dbReference type="InterPro" id="IPR036457">
    <property type="entry name" value="PPM-type-like_dom_sf"/>
</dbReference>
<gene>
    <name evidence="4" type="ORF">GCM10009759_78940</name>
</gene>
<keyword evidence="2" id="KW-0472">Membrane</keyword>
<evidence type="ECO:0000256" key="2">
    <source>
        <dbReference type="SAM" id="Phobius"/>
    </source>
</evidence>
<feature type="transmembrane region" description="Helical" evidence="2">
    <location>
        <begin position="12"/>
        <end position="30"/>
    </location>
</feature>
<feature type="transmembrane region" description="Helical" evidence="2">
    <location>
        <begin position="37"/>
        <end position="55"/>
    </location>
</feature>
<reference evidence="4 5" key="1">
    <citation type="journal article" date="2019" name="Int. J. Syst. Evol. Microbiol.">
        <title>The Global Catalogue of Microorganisms (GCM) 10K type strain sequencing project: providing services to taxonomists for standard genome sequencing and annotation.</title>
        <authorList>
            <consortium name="The Broad Institute Genomics Platform"/>
            <consortium name="The Broad Institute Genome Sequencing Center for Infectious Disease"/>
            <person name="Wu L."/>
            <person name="Ma J."/>
        </authorList>
    </citation>
    <scope>NUCLEOTIDE SEQUENCE [LARGE SCALE GENOMIC DNA]</scope>
    <source>
        <strain evidence="4 5">JCM 14559</strain>
    </source>
</reference>